<protein>
    <recommendedName>
        <fullName evidence="1">CRAL-TRIO domain-containing protein</fullName>
    </recommendedName>
</protein>
<dbReference type="EMBL" id="GBRD01000228">
    <property type="protein sequence ID" value="JAG65593.1"/>
    <property type="molecule type" value="Transcribed_RNA"/>
</dbReference>
<dbReference type="GO" id="GO:1902936">
    <property type="term" value="F:phosphatidylinositol bisphosphate binding"/>
    <property type="evidence" value="ECO:0007669"/>
    <property type="project" value="TreeGrafter"/>
</dbReference>
<dbReference type="SUPFAM" id="SSF52087">
    <property type="entry name" value="CRAL/TRIO domain"/>
    <property type="match status" value="1"/>
</dbReference>
<dbReference type="CDD" id="cd00170">
    <property type="entry name" value="SEC14"/>
    <property type="match status" value="1"/>
</dbReference>
<dbReference type="GO" id="GO:0016020">
    <property type="term" value="C:membrane"/>
    <property type="evidence" value="ECO:0007669"/>
    <property type="project" value="TreeGrafter"/>
</dbReference>
<evidence type="ECO:0000313" key="2">
    <source>
        <dbReference type="EMBL" id="JAG65593.1"/>
    </source>
</evidence>
<proteinExistence type="predicted"/>
<dbReference type="SMART" id="SM00516">
    <property type="entry name" value="SEC14"/>
    <property type="match status" value="1"/>
</dbReference>
<reference evidence="2" key="1">
    <citation type="submission" date="2014-09" db="EMBL/GenBank/DDBJ databases">
        <authorList>
            <person name="Magalhaes I.L.F."/>
            <person name="Oliveira U."/>
            <person name="Santos F.R."/>
            <person name="Vidigal T.H.D.A."/>
            <person name="Brescovit A.D."/>
            <person name="Santos A.J."/>
        </authorList>
    </citation>
    <scope>NUCLEOTIDE SEQUENCE</scope>
</reference>
<accession>A0A0K8TJ27</accession>
<dbReference type="AlphaFoldDB" id="A0A0K8TJ27"/>
<sequence>ACVFASVCVRSPTARQYSTRLALIGIATLRGYSMGAIKENQFYKAKCSQKLHEKLGVTPQSLSRDIELLKDWMSKQPHFPNYAHLNLDTWLENQILIAKNSLERAKLNIDQYFTVRTIAPELFENRDILNAGIKQSFDNITLSYLPGLTSKLLKVAILRIENTEAEMFHLDHHIKRCLMAMEYFLKAGFDFAGFHVVLDLQNFRLNHLARCNVSTLRAMSLAMKAYPVSFTALNIINAPSFVEKAMAMFKPFISAKLYNRLRVLKDLQELQELIGDIPLPSDYSGTGISQRDNSEMMKKEFLEIRDYIAKCDKTGTVESKRLNKSSHCSSFEPVMNGSFRKLCID</sequence>
<dbReference type="PROSITE" id="PS50191">
    <property type="entry name" value="CRAL_TRIO"/>
    <property type="match status" value="1"/>
</dbReference>
<dbReference type="PANTHER" id="PTHR10174:SF222">
    <property type="entry name" value="GH10083P-RELATED"/>
    <property type="match status" value="1"/>
</dbReference>
<dbReference type="PANTHER" id="PTHR10174">
    <property type="entry name" value="ALPHA-TOCOPHEROL TRANSFER PROTEIN-RELATED"/>
    <property type="match status" value="1"/>
</dbReference>
<organism evidence="2">
    <name type="scientific">Lygus hesperus</name>
    <name type="common">Western plant bug</name>
    <dbReference type="NCBI Taxonomy" id="30085"/>
    <lineage>
        <taxon>Eukaryota</taxon>
        <taxon>Metazoa</taxon>
        <taxon>Ecdysozoa</taxon>
        <taxon>Arthropoda</taxon>
        <taxon>Hexapoda</taxon>
        <taxon>Insecta</taxon>
        <taxon>Pterygota</taxon>
        <taxon>Neoptera</taxon>
        <taxon>Paraneoptera</taxon>
        <taxon>Hemiptera</taxon>
        <taxon>Heteroptera</taxon>
        <taxon>Panheteroptera</taxon>
        <taxon>Cimicomorpha</taxon>
        <taxon>Miridae</taxon>
        <taxon>Mirini</taxon>
        <taxon>Lygus</taxon>
    </lineage>
</organism>
<feature type="non-terminal residue" evidence="2">
    <location>
        <position position="1"/>
    </location>
</feature>
<feature type="domain" description="CRAL-TRIO" evidence="1">
    <location>
        <begin position="186"/>
        <end position="291"/>
    </location>
</feature>
<dbReference type="Pfam" id="PF00650">
    <property type="entry name" value="CRAL_TRIO"/>
    <property type="match status" value="1"/>
</dbReference>
<evidence type="ECO:0000259" key="1">
    <source>
        <dbReference type="PROSITE" id="PS50191"/>
    </source>
</evidence>
<name>A0A0K8TJ27_LYGHE</name>
<dbReference type="InterPro" id="IPR036865">
    <property type="entry name" value="CRAL-TRIO_dom_sf"/>
</dbReference>
<dbReference type="Gene3D" id="3.40.525.10">
    <property type="entry name" value="CRAL-TRIO lipid binding domain"/>
    <property type="match status" value="1"/>
</dbReference>
<dbReference type="InterPro" id="IPR001251">
    <property type="entry name" value="CRAL-TRIO_dom"/>
</dbReference>